<feature type="non-terminal residue" evidence="2">
    <location>
        <position position="1"/>
    </location>
</feature>
<evidence type="ECO:0000259" key="1">
    <source>
        <dbReference type="PROSITE" id="PS50097"/>
    </source>
</evidence>
<name>A0A9P5N156_9AGAM</name>
<dbReference type="Gene3D" id="3.30.710.10">
    <property type="entry name" value="Potassium Channel Kv1.1, Chain A"/>
    <property type="match status" value="1"/>
</dbReference>
<proteinExistence type="predicted"/>
<feature type="domain" description="BTB" evidence="1">
    <location>
        <begin position="33"/>
        <end position="103"/>
    </location>
</feature>
<dbReference type="AlphaFoldDB" id="A0A9P5N156"/>
<dbReference type="EMBL" id="WHVB01000004">
    <property type="protein sequence ID" value="KAF8483732.1"/>
    <property type="molecule type" value="Genomic_DNA"/>
</dbReference>
<evidence type="ECO:0000313" key="2">
    <source>
        <dbReference type="EMBL" id="KAF8483732.1"/>
    </source>
</evidence>
<dbReference type="Pfam" id="PF00651">
    <property type="entry name" value="BTB"/>
    <property type="match status" value="1"/>
</dbReference>
<sequence length="191" mass="22129">MNFPLFLGGRESGVRHANDDPFTSHDKYYFKDGNITFLVDNTLYCVHRYFFSHHSTYFSTKLDQLGIREHEPLSIIISLGDVERKDFEAFLSVLYPDDFDEHSLSYEQWKSVLHLSSLWGFSSLRKLALRSINPPTPFDQLLLARAYSVDHWILPALSALCERTVPLSLNEARQMSIEDVVLVTTVREDIR</sequence>
<dbReference type="InterPro" id="IPR000210">
    <property type="entry name" value="BTB/POZ_dom"/>
</dbReference>
<organism evidence="2 3">
    <name type="scientific">Russula ochroleuca</name>
    <dbReference type="NCBI Taxonomy" id="152965"/>
    <lineage>
        <taxon>Eukaryota</taxon>
        <taxon>Fungi</taxon>
        <taxon>Dikarya</taxon>
        <taxon>Basidiomycota</taxon>
        <taxon>Agaricomycotina</taxon>
        <taxon>Agaricomycetes</taxon>
        <taxon>Russulales</taxon>
        <taxon>Russulaceae</taxon>
        <taxon>Russula</taxon>
    </lineage>
</organism>
<reference evidence="2" key="1">
    <citation type="submission" date="2019-10" db="EMBL/GenBank/DDBJ databases">
        <authorList>
            <consortium name="DOE Joint Genome Institute"/>
            <person name="Kuo A."/>
            <person name="Miyauchi S."/>
            <person name="Kiss E."/>
            <person name="Drula E."/>
            <person name="Kohler A."/>
            <person name="Sanchez-Garcia M."/>
            <person name="Andreopoulos B."/>
            <person name="Barry K.W."/>
            <person name="Bonito G."/>
            <person name="Buee M."/>
            <person name="Carver A."/>
            <person name="Chen C."/>
            <person name="Cichocki N."/>
            <person name="Clum A."/>
            <person name="Culley D."/>
            <person name="Crous P.W."/>
            <person name="Fauchery L."/>
            <person name="Girlanda M."/>
            <person name="Hayes R."/>
            <person name="Keri Z."/>
            <person name="LaButti K."/>
            <person name="Lipzen A."/>
            <person name="Lombard V."/>
            <person name="Magnuson J."/>
            <person name="Maillard F."/>
            <person name="Morin E."/>
            <person name="Murat C."/>
            <person name="Nolan M."/>
            <person name="Ohm R."/>
            <person name="Pangilinan J."/>
            <person name="Pereira M."/>
            <person name="Perotto S."/>
            <person name="Peter M."/>
            <person name="Riley R."/>
            <person name="Sitrit Y."/>
            <person name="Stielow B."/>
            <person name="Szollosi G."/>
            <person name="Zifcakova L."/>
            <person name="Stursova M."/>
            <person name="Spatafora J.W."/>
            <person name="Tedersoo L."/>
            <person name="Vaario L.-M."/>
            <person name="Yamada A."/>
            <person name="Yan M."/>
            <person name="Wang P."/>
            <person name="Xu J."/>
            <person name="Bruns T."/>
            <person name="Baldrian P."/>
            <person name="Vilgalys R."/>
            <person name="Henrissat B."/>
            <person name="Grigoriev I.V."/>
            <person name="Hibbett D."/>
            <person name="Nagy L.G."/>
            <person name="Martin F.M."/>
        </authorList>
    </citation>
    <scope>NUCLEOTIDE SEQUENCE</scope>
    <source>
        <strain evidence="2">Prilba</strain>
    </source>
</reference>
<comment type="caution">
    <text evidence="2">The sequence shown here is derived from an EMBL/GenBank/DDBJ whole genome shotgun (WGS) entry which is preliminary data.</text>
</comment>
<dbReference type="SMART" id="SM00225">
    <property type="entry name" value="BTB"/>
    <property type="match status" value="1"/>
</dbReference>
<keyword evidence="3" id="KW-1185">Reference proteome</keyword>
<dbReference type="InterPro" id="IPR011333">
    <property type="entry name" value="SKP1/BTB/POZ_sf"/>
</dbReference>
<accession>A0A9P5N156</accession>
<dbReference type="PROSITE" id="PS50097">
    <property type="entry name" value="BTB"/>
    <property type="match status" value="1"/>
</dbReference>
<protein>
    <recommendedName>
        <fullName evidence="1">BTB domain-containing protein</fullName>
    </recommendedName>
</protein>
<dbReference type="Proteomes" id="UP000759537">
    <property type="component" value="Unassembled WGS sequence"/>
</dbReference>
<evidence type="ECO:0000313" key="3">
    <source>
        <dbReference type="Proteomes" id="UP000759537"/>
    </source>
</evidence>
<dbReference type="SUPFAM" id="SSF54695">
    <property type="entry name" value="POZ domain"/>
    <property type="match status" value="1"/>
</dbReference>
<dbReference type="OrthoDB" id="2367075at2759"/>
<reference evidence="2" key="2">
    <citation type="journal article" date="2020" name="Nat. Commun.">
        <title>Large-scale genome sequencing of mycorrhizal fungi provides insights into the early evolution of symbiotic traits.</title>
        <authorList>
            <person name="Miyauchi S."/>
            <person name="Kiss E."/>
            <person name="Kuo A."/>
            <person name="Drula E."/>
            <person name="Kohler A."/>
            <person name="Sanchez-Garcia M."/>
            <person name="Morin E."/>
            <person name="Andreopoulos B."/>
            <person name="Barry K.W."/>
            <person name="Bonito G."/>
            <person name="Buee M."/>
            <person name="Carver A."/>
            <person name="Chen C."/>
            <person name="Cichocki N."/>
            <person name="Clum A."/>
            <person name="Culley D."/>
            <person name="Crous P.W."/>
            <person name="Fauchery L."/>
            <person name="Girlanda M."/>
            <person name="Hayes R.D."/>
            <person name="Keri Z."/>
            <person name="LaButti K."/>
            <person name="Lipzen A."/>
            <person name="Lombard V."/>
            <person name="Magnuson J."/>
            <person name="Maillard F."/>
            <person name="Murat C."/>
            <person name="Nolan M."/>
            <person name="Ohm R.A."/>
            <person name="Pangilinan J."/>
            <person name="Pereira M.F."/>
            <person name="Perotto S."/>
            <person name="Peter M."/>
            <person name="Pfister S."/>
            <person name="Riley R."/>
            <person name="Sitrit Y."/>
            <person name="Stielow J.B."/>
            <person name="Szollosi G."/>
            <person name="Zifcakova L."/>
            <person name="Stursova M."/>
            <person name="Spatafora J.W."/>
            <person name="Tedersoo L."/>
            <person name="Vaario L.M."/>
            <person name="Yamada A."/>
            <person name="Yan M."/>
            <person name="Wang P."/>
            <person name="Xu J."/>
            <person name="Bruns T."/>
            <person name="Baldrian P."/>
            <person name="Vilgalys R."/>
            <person name="Dunand C."/>
            <person name="Henrissat B."/>
            <person name="Grigoriev I.V."/>
            <person name="Hibbett D."/>
            <person name="Nagy L.G."/>
            <person name="Martin F.M."/>
        </authorList>
    </citation>
    <scope>NUCLEOTIDE SEQUENCE</scope>
    <source>
        <strain evidence="2">Prilba</strain>
    </source>
</reference>
<gene>
    <name evidence="2" type="ORF">DFH94DRAFT_625229</name>
</gene>